<dbReference type="Proteomes" id="UP001152320">
    <property type="component" value="Chromosome 8"/>
</dbReference>
<proteinExistence type="predicted"/>
<keyword evidence="2" id="KW-1185">Reference proteome</keyword>
<reference evidence="1" key="1">
    <citation type="submission" date="2021-10" db="EMBL/GenBank/DDBJ databases">
        <title>Tropical sea cucumber genome reveals ecological adaptation and Cuvierian tubules defense mechanism.</title>
        <authorList>
            <person name="Chen T."/>
        </authorList>
    </citation>
    <scope>NUCLEOTIDE SEQUENCE</scope>
    <source>
        <strain evidence="1">Nanhai2018</strain>
        <tissue evidence="1">Muscle</tissue>
    </source>
</reference>
<evidence type="ECO:0000313" key="2">
    <source>
        <dbReference type="Proteomes" id="UP001152320"/>
    </source>
</evidence>
<name>A0A9Q1C4S6_HOLLE</name>
<sequence length="308" mass="35079">MGVSTTHITNGDDYYKFETDSLDNTPVGDECCDPTSVNVDLDAGGTSSTFSDVSHAIDSKVSVNTPKEYRIHLSKCNESIFNDQSYCVTSDTLNSLSSVGETAYHDDDLFIRRLPKHVKFIFPSTEWTRLKKTQKGRCFGRGEWQKSVLNIVKKSNPFCSFKFNFHRVSTATIRKRNDPVFWLTARCQFTDCICSFKFIVRKSMAGIISYYGDVRHAQDDIRARPIRLSERRDFHKQFSLGSLKPMKLQIHNLAGMRGDIYASGNRDSTGKTKHVYQKISSESTAVHRMDPNELISLAVLRDTQKKRN</sequence>
<dbReference type="AlphaFoldDB" id="A0A9Q1C4S6"/>
<evidence type="ECO:0000313" key="1">
    <source>
        <dbReference type="EMBL" id="KAJ8038089.1"/>
    </source>
</evidence>
<organism evidence="1 2">
    <name type="scientific">Holothuria leucospilota</name>
    <name type="common">Black long sea cucumber</name>
    <name type="synonym">Mertensiothuria leucospilota</name>
    <dbReference type="NCBI Taxonomy" id="206669"/>
    <lineage>
        <taxon>Eukaryota</taxon>
        <taxon>Metazoa</taxon>
        <taxon>Echinodermata</taxon>
        <taxon>Eleutherozoa</taxon>
        <taxon>Echinozoa</taxon>
        <taxon>Holothuroidea</taxon>
        <taxon>Aspidochirotacea</taxon>
        <taxon>Aspidochirotida</taxon>
        <taxon>Holothuriidae</taxon>
        <taxon>Holothuria</taxon>
    </lineage>
</organism>
<dbReference type="OrthoDB" id="10454881at2759"/>
<comment type="caution">
    <text evidence="1">The sequence shown here is derived from an EMBL/GenBank/DDBJ whole genome shotgun (WGS) entry which is preliminary data.</text>
</comment>
<gene>
    <name evidence="1" type="ORF">HOLleu_19067</name>
</gene>
<dbReference type="EMBL" id="JAIZAY010000008">
    <property type="protein sequence ID" value="KAJ8038089.1"/>
    <property type="molecule type" value="Genomic_DNA"/>
</dbReference>
<protein>
    <submittedName>
        <fullName evidence="1">Uncharacterized protein</fullName>
    </submittedName>
</protein>
<accession>A0A9Q1C4S6</accession>